<proteinExistence type="predicted"/>
<sequence length="138" mass="16032">MSQIDEPSISHFSEMVSQVTFKFLTKNIHQITQVEDHVRAWIRDQDPNSNGFVNAFAELGRKLKEHDGELPVSYEFDTLYFFRMPKNGKHVRGFEVGVRSNIPLDMLRSVIERLGKTSVMFDTLHTAHDFDGTPWYLD</sequence>
<reference evidence="1 2" key="1">
    <citation type="submission" date="2019-02" db="EMBL/GenBank/DDBJ databases">
        <title>Deep-cultivation of Planctomycetes and their phenomic and genomic characterization uncovers novel biology.</title>
        <authorList>
            <person name="Wiegand S."/>
            <person name="Jogler M."/>
            <person name="Boedeker C."/>
            <person name="Pinto D."/>
            <person name="Vollmers J."/>
            <person name="Rivas-Marin E."/>
            <person name="Kohn T."/>
            <person name="Peeters S.H."/>
            <person name="Heuer A."/>
            <person name="Rast P."/>
            <person name="Oberbeckmann S."/>
            <person name="Bunk B."/>
            <person name="Jeske O."/>
            <person name="Meyerdierks A."/>
            <person name="Storesund J.E."/>
            <person name="Kallscheuer N."/>
            <person name="Luecker S."/>
            <person name="Lage O.M."/>
            <person name="Pohl T."/>
            <person name="Merkel B.J."/>
            <person name="Hornburger P."/>
            <person name="Mueller R.-W."/>
            <person name="Bruemmer F."/>
            <person name="Labrenz M."/>
            <person name="Spormann A.M."/>
            <person name="Op den Camp H."/>
            <person name="Overmann J."/>
            <person name="Amann R."/>
            <person name="Jetten M.S.M."/>
            <person name="Mascher T."/>
            <person name="Medema M.H."/>
            <person name="Devos D.P."/>
            <person name="Kaster A.-K."/>
            <person name="Ovreas L."/>
            <person name="Rohde M."/>
            <person name="Galperin M.Y."/>
            <person name="Jogler C."/>
        </authorList>
    </citation>
    <scope>NUCLEOTIDE SEQUENCE [LARGE SCALE GENOMIC DNA]</scope>
    <source>
        <strain evidence="1 2">TBK1r</strain>
    </source>
</reference>
<name>A0ABX5XIY7_9BACT</name>
<dbReference type="RefSeq" id="WP_145207174.1">
    <property type="nucleotide sequence ID" value="NZ_CP036432.1"/>
</dbReference>
<gene>
    <name evidence="1" type="ORF">TBK1r_02810</name>
</gene>
<accession>A0ABX5XIY7</accession>
<protein>
    <submittedName>
        <fullName evidence="1">Uncharacterized protein</fullName>
    </submittedName>
</protein>
<evidence type="ECO:0000313" key="2">
    <source>
        <dbReference type="Proteomes" id="UP000318081"/>
    </source>
</evidence>
<keyword evidence="2" id="KW-1185">Reference proteome</keyword>
<organism evidence="1 2">
    <name type="scientific">Stieleria magnilauensis</name>
    <dbReference type="NCBI Taxonomy" id="2527963"/>
    <lineage>
        <taxon>Bacteria</taxon>
        <taxon>Pseudomonadati</taxon>
        <taxon>Planctomycetota</taxon>
        <taxon>Planctomycetia</taxon>
        <taxon>Pirellulales</taxon>
        <taxon>Pirellulaceae</taxon>
        <taxon>Stieleria</taxon>
    </lineage>
</organism>
<dbReference type="Proteomes" id="UP000318081">
    <property type="component" value="Chromosome"/>
</dbReference>
<dbReference type="EMBL" id="CP036432">
    <property type="protein sequence ID" value="QDV81366.1"/>
    <property type="molecule type" value="Genomic_DNA"/>
</dbReference>
<evidence type="ECO:0000313" key="1">
    <source>
        <dbReference type="EMBL" id="QDV81366.1"/>
    </source>
</evidence>